<proteinExistence type="predicted"/>
<feature type="compositionally biased region" description="Basic and acidic residues" evidence="1">
    <location>
        <begin position="243"/>
        <end position="252"/>
    </location>
</feature>
<dbReference type="Proteomes" id="UP000013569">
    <property type="component" value="Unassembled WGS sequence"/>
</dbReference>
<organism evidence="2 3">
    <name type="scientific">Gordonia terrae C-6</name>
    <dbReference type="NCBI Taxonomy" id="1316928"/>
    <lineage>
        <taxon>Bacteria</taxon>
        <taxon>Bacillati</taxon>
        <taxon>Actinomycetota</taxon>
        <taxon>Actinomycetes</taxon>
        <taxon>Mycobacteriales</taxon>
        <taxon>Gordoniaceae</taxon>
        <taxon>Gordonia</taxon>
    </lineage>
</organism>
<feature type="region of interest" description="Disordered" evidence="1">
    <location>
        <begin position="231"/>
        <end position="260"/>
    </location>
</feature>
<evidence type="ECO:0000313" key="3">
    <source>
        <dbReference type="Proteomes" id="UP000013569"/>
    </source>
</evidence>
<dbReference type="EMBL" id="AQPW01000004">
    <property type="protein sequence ID" value="EON33743.1"/>
    <property type="molecule type" value="Genomic_DNA"/>
</dbReference>
<dbReference type="AlphaFoldDB" id="R7YCL8"/>
<gene>
    <name evidence="2" type="ORF">GTC6_05232</name>
</gene>
<evidence type="ECO:0000313" key="2">
    <source>
        <dbReference type="EMBL" id="EON33743.1"/>
    </source>
</evidence>
<evidence type="ECO:0000256" key="1">
    <source>
        <dbReference type="SAM" id="MobiDB-lite"/>
    </source>
</evidence>
<sequence length="362" mass="39021">MTDESLTSELNSNGESLVFGSKAARLLTTPGIRSHGGDITVLAEPTSTALLFDALLPRTSITSLGGGYYQWLFNSTDWTSTGSYTVDISKGVSVSRFAGVQASEISPSWSDNRQSWKVKVSALKAFHGAVITSQATATLTLDSTHNPKPTDLLRTGDTVGIRHANGTTENNTILSKTDTTVTLTTTPGATVNGDVLYIRPTTPTLEDLAPFLWSRTEFRFGADAEAALTATHTPAEDGSEYSVTHEFEDDKGAQSSGSFGPSRLVRSKTIDATAKVKEYYENDAEAAKYNAIAKKALVIRSFSEGQCEVRVTLNNLACIKGGDKPMVKSDEALFYEREYQPNYDRVDGQMLSVTVINKLASA</sequence>
<name>R7YCL8_9ACTN</name>
<accession>R7YCL8</accession>
<comment type="caution">
    <text evidence="2">The sequence shown here is derived from an EMBL/GenBank/DDBJ whole genome shotgun (WGS) entry which is preliminary data.</text>
</comment>
<reference evidence="2 3" key="1">
    <citation type="journal article" date="2013" name="Genome Announc.">
        <title>Draft Genome Sequence of a Benzothiophene-Desulfurizing Bacterium, Gordona terrae Strain C-6.</title>
        <authorList>
            <person name="Wang W."/>
            <person name="Ma T."/>
            <person name="Ren Y."/>
            <person name="Li G."/>
        </authorList>
    </citation>
    <scope>NUCLEOTIDE SEQUENCE [LARGE SCALE GENOMIC DNA]</scope>
    <source>
        <strain evidence="2 3">C-6</strain>
    </source>
</reference>
<protein>
    <submittedName>
        <fullName evidence="2">Uncharacterized protein</fullName>
    </submittedName>
</protein>
<dbReference type="PATRIC" id="fig|1316928.3.peg.1058"/>